<name>A0AAN7BAT8_9PEZI</name>
<organism evidence="2 3">
    <name type="scientific">Rhypophila decipiens</name>
    <dbReference type="NCBI Taxonomy" id="261697"/>
    <lineage>
        <taxon>Eukaryota</taxon>
        <taxon>Fungi</taxon>
        <taxon>Dikarya</taxon>
        <taxon>Ascomycota</taxon>
        <taxon>Pezizomycotina</taxon>
        <taxon>Sordariomycetes</taxon>
        <taxon>Sordariomycetidae</taxon>
        <taxon>Sordariales</taxon>
        <taxon>Naviculisporaceae</taxon>
        <taxon>Rhypophila</taxon>
    </lineage>
</organism>
<comment type="caution">
    <text evidence="2">The sequence shown here is derived from an EMBL/GenBank/DDBJ whole genome shotgun (WGS) entry which is preliminary data.</text>
</comment>
<gene>
    <name evidence="2" type="ORF">QBC37DRAFT_77760</name>
</gene>
<feature type="chain" id="PRO_5042971262" description="Expansin-like EG45 domain-containing protein" evidence="1">
    <location>
        <begin position="16"/>
        <end position="163"/>
    </location>
</feature>
<dbReference type="Proteomes" id="UP001301769">
    <property type="component" value="Unassembled WGS sequence"/>
</dbReference>
<feature type="signal peptide" evidence="1">
    <location>
        <begin position="1"/>
        <end position="15"/>
    </location>
</feature>
<reference evidence="2" key="2">
    <citation type="submission" date="2023-05" db="EMBL/GenBank/DDBJ databases">
        <authorList>
            <consortium name="Lawrence Berkeley National Laboratory"/>
            <person name="Steindorff A."/>
            <person name="Hensen N."/>
            <person name="Bonometti L."/>
            <person name="Westerberg I."/>
            <person name="Brannstrom I.O."/>
            <person name="Guillou S."/>
            <person name="Cros-Aarteil S."/>
            <person name="Calhoun S."/>
            <person name="Haridas S."/>
            <person name="Kuo A."/>
            <person name="Mondo S."/>
            <person name="Pangilinan J."/>
            <person name="Riley R."/>
            <person name="Labutti K."/>
            <person name="Andreopoulos B."/>
            <person name="Lipzen A."/>
            <person name="Chen C."/>
            <person name="Yanf M."/>
            <person name="Daum C."/>
            <person name="Ng V."/>
            <person name="Clum A."/>
            <person name="Ohm R."/>
            <person name="Martin F."/>
            <person name="Silar P."/>
            <person name="Natvig D."/>
            <person name="Lalanne C."/>
            <person name="Gautier V."/>
            <person name="Ament-Velasquez S.L."/>
            <person name="Kruys A."/>
            <person name="Hutchinson M.I."/>
            <person name="Powell A.J."/>
            <person name="Barry K."/>
            <person name="Miller A.N."/>
            <person name="Grigoriev I.V."/>
            <person name="Debuchy R."/>
            <person name="Gladieux P."/>
            <person name="Thoren M.H."/>
            <person name="Johannesson H."/>
        </authorList>
    </citation>
    <scope>NUCLEOTIDE SEQUENCE</scope>
    <source>
        <strain evidence="2">PSN293</strain>
    </source>
</reference>
<evidence type="ECO:0000313" key="3">
    <source>
        <dbReference type="Proteomes" id="UP001301769"/>
    </source>
</evidence>
<protein>
    <recommendedName>
        <fullName evidence="4">Expansin-like EG45 domain-containing protein</fullName>
    </recommendedName>
</protein>
<evidence type="ECO:0000256" key="1">
    <source>
        <dbReference type="SAM" id="SignalP"/>
    </source>
</evidence>
<accession>A0AAN7BAT8</accession>
<proteinExistence type="predicted"/>
<dbReference type="AlphaFoldDB" id="A0AAN7BAT8"/>
<keyword evidence="1" id="KW-0732">Signal</keyword>
<evidence type="ECO:0000313" key="2">
    <source>
        <dbReference type="EMBL" id="KAK4216909.1"/>
    </source>
</evidence>
<dbReference type="EMBL" id="MU858064">
    <property type="protein sequence ID" value="KAK4216909.1"/>
    <property type="molecule type" value="Genomic_DNA"/>
</dbReference>
<sequence>MRLLHAVSLFTLATAATIPRTISSVSSPRLSARGEPIISQVTSFVLSTEFANCDGSDTTENVSVQIGQACGLCKPTSVPPFIQAVSVTQLEPKCRVTVYNTADCSDPGIVSGTAGCWSPPGGILAYRVDCPWYFPDVNAGEPRACTWNDANSEDGGENCGSTT</sequence>
<keyword evidence="3" id="KW-1185">Reference proteome</keyword>
<evidence type="ECO:0008006" key="4">
    <source>
        <dbReference type="Google" id="ProtNLM"/>
    </source>
</evidence>
<reference evidence="2" key="1">
    <citation type="journal article" date="2023" name="Mol. Phylogenet. Evol.">
        <title>Genome-scale phylogeny and comparative genomics of the fungal order Sordariales.</title>
        <authorList>
            <person name="Hensen N."/>
            <person name="Bonometti L."/>
            <person name="Westerberg I."/>
            <person name="Brannstrom I.O."/>
            <person name="Guillou S."/>
            <person name="Cros-Aarteil S."/>
            <person name="Calhoun S."/>
            <person name="Haridas S."/>
            <person name="Kuo A."/>
            <person name="Mondo S."/>
            <person name="Pangilinan J."/>
            <person name="Riley R."/>
            <person name="LaButti K."/>
            <person name="Andreopoulos B."/>
            <person name="Lipzen A."/>
            <person name="Chen C."/>
            <person name="Yan M."/>
            <person name="Daum C."/>
            <person name="Ng V."/>
            <person name="Clum A."/>
            <person name="Steindorff A."/>
            <person name="Ohm R.A."/>
            <person name="Martin F."/>
            <person name="Silar P."/>
            <person name="Natvig D.O."/>
            <person name="Lalanne C."/>
            <person name="Gautier V."/>
            <person name="Ament-Velasquez S.L."/>
            <person name="Kruys A."/>
            <person name="Hutchinson M.I."/>
            <person name="Powell A.J."/>
            <person name="Barry K."/>
            <person name="Miller A.N."/>
            <person name="Grigoriev I.V."/>
            <person name="Debuchy R."/>
            <person name="Gladieux P."/>
            <person name="Hiltunen Thoren M."/>
            <person name="Johannesson H."/>
        </authorList>
    </citation>
    <scope>NUCLEOTIDE SEQUENCE</scope>
    <source>
        <strain evidence="2">PSN293</strain>
    </source>
</reference>